<dbReference type="RefSeq" id="WP_269658714.1">
    <property type="nucleotide sequence ID" value="NZ_CP114413.1"/>
</dbReference>
<accession>A0ABY7K959</accession>
<dbReference type="Proteomes" id="UP001164439">
    <property type="component" value="Chromosome"/>
</dbReference>
<sequence>MTETIKEPWGLSVFGAGDVRAEPQLVRVKLGVEVLEPAPEAAFHEAGAAVTRLREVLRGHGIPDASVSGSRLRLNSEYGHANGTRKFLGYYCQAQYVIETEALDDLQQLMVDVVEAGARSIDSVEFDVHDKPALRDEARRRAVTAARRKAEVYADAAGVHLGPVVHIQDVDAESYEFRQYRGHGGGGGGASANDLAPGMVQVAAGVVLGFSLGR</sequence>
<organism evidence="1 2">
    <name type="scientific">Streptomyces cinnabarinus</name>
    <dbReference type="NCBI Taxonomy" id="67287"/>
    <lineage>
        <taxon>Bacteria</taxon>
        <taxon>Bacillati</taxon>
        <taxon>Actinomycetota</taxon>
        <taxon>Actinomycetes</taxon>
        <taxon>Kitasatosporales</taxon>
        <taxon>Streptomycetaceae</taxon>
        <taxon>Streptomyces</taxon>
    </lineage>
</organism>
<evidence type="ECO:0000313" key="2">
    <source>
        <dbReference type="Proteomes" id="UP001164439"/>
    </source>
</evidence>
<name>A0ABY7K959_9ACTN</name>
<dbReference type="Pfam" id="PF04402">
    <property type="entry name" value="SIMPL"/>
    <property type="match status" value="1"/>
</dbReference>
<dbReference type="PANTHER" id="PTHR34387:SF1">
    <property type="entry name" value="PERIPLASMIC IMMUNOGENIC PROTEIN"/>
    <property type="match status" value="1"/>
</dbReference>
<dbReference type="Gene3D" id="3.30.110.170">
    <property type="entry name" value="Protein of unknown function (DUF541), domain 1"/>
    <property type="match status" value="1"/>
</dbReference>
<dbReference type="Gene3D" id="3.30.70.2970">
    <property type="entry name" value="Protein of unknown function (DUF541), domain 2"/>
    <property type="match status" value="1"/>
</dbReference>
<dbReference type="InterPro" id="IPR007497">
    <property type="entry name" value="SIMPL/DUF541"/>
</dbReference>
<protein>
    <submittedName>
        <fullName evidence="1">SIMPL domain-containing protein</fullName>
    </submittedName>
</protein>
<dbReference type="EMBL" id="CP114413">
    <property type="protein sequence ID" value="WAZ21060.1"/>
    <property type="molecule type" value="Genomic_DNA"/>
</dbReference>
<dbReference type="PANTHER" id="PTHR34387">
    <property type="entry name" value="SLR1258 PROTEIN"/>
    <property type="match status" value="1"/>
</dbReference>
<reference evidence="1" key="1">
    <citation type="submission" date="2022-12" db="EMBL/GenBank/DDBJ databases">
        <authorList>
            <person name="Ruckert C."/>
            <person name="Busche T."/>
            <person name="Kalinowski J."/>
            <person name="Wittmann C."/>
        </authorList>
    </citation>
    <scope>NUCLEOTIDE SEQUENCE</scope>
    <source>
        <strain evidence="1">DSM 40467</strain>
    </source>
</reference>
<dbReference type="InterPro" id="IPR052022">
    <property type="entry name" value="26kDa_periplasmic_antigen"/>
</dbReference>
<proteinExistence type="predicted"/>
<evidence type="ECO:0000313" key="1">
    <source>
        <dbReference type="EMBL" id="WAZ21060.1"/>
    </source>
</evidence>
<gene>
    <name evidence="1" type="ORF">STRCI_002216</name>
</gene>
<keyword evidence="2" id="KW-1185">Reference proteome</keyword>